<dbReference type="PANTHER" id="PTHR23389">
    <property type="entry name" value="CHROMOSOME TRANSMISSION FIDELITY FACTOR 18"/>
    <property type="match status" value="1"/>
</dbReference>
<proteinExistence type="predicted"/>
<feature type="compositionally biased region" description="Polar residues" evidence="1">
    <location>
        <begin position="89"/>
        <end position="100"/>
    </location>
</feature>
<reference evidence="2 3" key="1">
    <citation type="submission" date="2024-01" db="EMBL/GenBank/DDBJ databases">
        <title>A draft genome for the cacao thread blight pathogen Marasmiellus scandens.</title>
        <authorList>
            <person name="Baruah I.K."/>
            <person name="Leung J."/>
            <person name="Bukari Y."/>
            <person name="Amoako-Attah I."/>
            <person name="Meinhardt L.W."/>
            <person name="Bailey B.A."/>
            <person name="Cohen S.P."/>
        </authorList>
    </citation>
    <scope>NUCLEOTIDE SEQUENCE [LARGE SCALE GENOMIC DNA]</scope>
    <source>
        <strain evidence="2 3">GH-19</strain>
    </source>
</reference>
<dbReference type="Gene3D" id="3.40.50.300">
    <property type="entry name" value="P-loop containing nucleotide triphosphate hydrolases"/>
    <property type="match status" value="1"/>
</dbReference>
<dbReference type="PANTHER" id="PTHR23389:SF21">
    <property type="entry name" value="ATPASE FAMILY AAA DOMAIN-CONTAINING PROTEIN 5"/>
    <property type="match status" value="1"/>
</dbReference>
<feature type="compositionally biased region" description="Basic and acidic residues" evidence="1">
    <location>
        <begin position="37"/>
        <end position="47"/>
    </location>
</feature>
<dbReference type="SUPFAM" id="SSF52540">
    <property type="entry name" value="P-loop containing nucleoside triphosphate hydrolases"/>
    <property type="match status" value="1"/>
</dbReference>
<accession>A0ABR1K4W0</accession>
<feature type="region of interest" description="Disordered" evidence="1">
    <location>
        <begin position="365"/>
        <end position="388"/>
    </location>
</feature>
<protein>
    <recommendedName>
        <fullName evidence="4">ATPase AAA-type core domain-containing protein</fullName>
    </recommendedName>
</protein>
<comment type="caution">
    <text evidence="2">The sequence shown here is derived from an EMBL/GenBank/DDBJ whole genome shotgun (WGS) entry which is preliminary data.</text>
</comment>
<feature type="compositionally biased region" description="Polar residues" evidence="1">
    <location>
        <begin position="191"/>
        <end position="215"/>
    </location>
</feature>
<feature type="compositionally biased region" description="Low complexity" evidence="1">
    <location>
        <begin position="132"/>
        <end position="144"/>
    </location>
</feature>
<feature type="region of interest" description="Disordered" evidence="1">
    <location>
        <begin position="1"/>
        <end position="144"/>
    </location>
</feature>
<keyword evidence="3" id="KW-1185">Reference proteome</keyword>
<evidence type="ECO:0000313" key="2">
    <source>
        <dbReference type="EMBL" id="KAK7470642.1"/>
    </source>
</evidence>
<feature type="compositionally biased region" description="Acidic residues" evidence="1">
    <location>
        <begin position="103"/>
        <end position="112"/>
    </location>
</feature>
<feature type="compositionally biased region" description="Basic and acidic residues" evidence="1">
    <location>
        <begin position="1"/>
        <end position="15"/>
    </location>
</feature>
<feature type="compositionally biased region" description="Basic and acidic residues" evidence="1">
    <location>
        <begin position="371"/>
        <end position="388"/>
    </location>
</feature>
<dbReference type="InterPro" id="IPR027417">
    <property type="entry name" value="P-loop_NTPase"/>
</dbReference>
<gene>
    <name evidence="2" type="ORF">VKT23_002066</name>
</gene>
<evidence type="ECO:0008006" key="4">
    <source>
        <dbReference type="Google" id="ProtNLM"/>
    </source>
</evidence>
<dbReference type="EMBL" id="JBANRG010000002">
    <property type="protein sequence ID" value="KAK7470642.1"/>
    <property type="molecule type" value="Genomic_DNA"/>
</dbReference>
<feature type="region of interest" description="Disordered" evidence="1">
    <location>
        <begin position="187"/>
        <end position="215"/>
    </location>
</feature>
<sequence>MVESKKASSSKDAKGKPRLSQRSLLDMFPKKQNAKTNLEKEVEKLQSEVDETPEFEPTNSTKAPPSPDIISISSSDHPPEVIDIEDTSSEVSEPPNTSSPLIEIDDLTEDEGLTGTHKDDPIILTDSPTKPSKGLARSASSSKALKPTYSIFAPRLPKSISLPVTPPSPTKTTRGMGAPLPDGSCQHVRGPQSTFSTPRSPFNTRQPYHSTTDDSVSLKSIILPSTPKSTPSVGFQKPNSLDIPVEHQQSHPVIAQVVSLSGSDSDSHKLWTDKWHPTRADHVLGNEEQALYLRDWLWALQVQLQDVSTQPSTRKEKRGSKRRRIVRAVDKKKKRRIEDDDDNWIVYSDEIQDYEEEEEVAVKRPRLYRQSSHDNALDSHSSEKPKTPIRHTFKDRLTNTILLTGGHGVGKTAAVYACAEELEWDVFEVYPGIGRRNGANLDSLVGEVGKNHLVQKKGPLRAMLSKGIPEDCQSLSDEKTVGQSCILLEEVDILYKEDVNFWPTVVNIIKECRRPVILTCNDVSLIPIEDLPLQNVLNFEPCAASVGLSYLQAICYAQGYAMAREAVSQLQEPGDLRRSIHSAQLWCCGSDDGRVPGTTSSDDLEQEGSGDAELMSFADCYLLRNRMDTDEETKPSMDEVVGYPSLGMAEWSVGDREEEMASAMGCSRGDGQELLQARVRYEKMLKEFCNNVAVGGSEILRQLEYFAWIREMVAADDAAEAAMERAGGRTTRNSQRYVRTVGLDTNMRRFLESSRYLVI</sequence>
<evidence type="ECO:0000256" key="1">
    <source>
        <dbReference type="SAM" id="MobiDB-lite"/>
    </source>
</evidence>
<evidence type="ECO:0000313" key="3">
    <source>
        <dbReference type="Proteomes" id="UP001498398"/>
    </source>
</evidence>
<organism evidence="2 3">
    <name type="scientific">Marasmiellus scandens</name>
    <dbReference type="NCBI Taxonomy" id="2682957"/>
    <lineage>
        <taxon>Eukaryota</taxon>
        <taxon>Fungi</taxon>
        <taxon>Dikarya</taxon>
        <taxon>Basidiomycota</taxon>
        <taxon>Agaricomycotina</taxon>
        <taxon>Agaricomycetes</taxon>
        <taxon>Agaricomycetidae</taxon>
        <taxon>Agaricales</taxon>
        <taxon>Marasmiineae</taxon>
        <taxon>Omphalotaceae</taxon>
        <taxon>Marasmiellus</taxon>
    </lineage>
</organism>
<name>A0ABR1K4W0_9AGAR</name>
<dbReference type="Proteomes" id="UP001498398">
    <property type="component" value="Unassembled WGS sequence"/>
</dbReference>